<protein>
    <submittedName>
        <fullName evidence="1">Uncharacterized protein</fullName>
    </submittedName>
</protein>
<organism evidence="1 2">
    <name type="scientific">Larimichthys crocea</name>
    <name type="common">Large yellow croaker</name>
    <name type="synonym">Pseudosciaena crocea</name>
    <dbReference type="NCBI Taxonomy" id="215358"/>
    <lineage>
        <taxon>Eukaryota</taxon>
        <taxon>Metazoa</taxon>
        <taxon>Chordata</taxon>
        <taxon>Craniata</taxon>
        <taxon>Vertebrata</taxon>
        <taxon>Euteleostomi</taxon>
        <taxon>Actinopterygii</taxon>
        <taxon>Neopterygii</taxon>
        <taxon>Teleostei</taxon>
        <taxon>Neoteleostei</taxon>
        <taxon>Acanthomorphata</taxon>
        <taxon>Eupercaria</taxon>
        <taxon>Sciaenidae</taxon>
        <taxon>Larimichthys</taxon>
    </lineage>
</organism>
<evidence type="ECO:0000313" key="2">
    <source>
        <dbReference type="Proteomes" id="UP000793456"/>
    </source>
</evidence>
<gene>
    <name evidence="1" type="ORF">E3U43_010282</name>
</gene>
<evidence type="ECO:0000313" key="1">
    <source>
        <dbReference type="EMBL" id="TMS17956.1"/>
    </source>
</evidence>
<dbReference type="Proteomes" id="UP000793456">
    <property type="component" value="Chromosome VI"/>
</dbReference>
<keyword evidence="2" id="KW-1185">Reference proteome</keyword>
<proteinExistence type="predicted"/>
<reference evidence="1" key="1">
    <citation type="submission" date="2018-11" db="EMBL/GenBank/DDBJ databases">
        <title>The sequence and de novo assembly of Larimichthys crocea genome using PacBio and Hi-C technologies.</title>
        <authorList>
            <person name="Xu P."/>
            <person name="Chen B."/>
            <person name="Zhou Z."/>
            <person name="Ke Q."/>
            <person name="Wu Y."/>
            <person name="Bai H."/>
            <person name="Pu F."/>
        </authorList>
    </citation>
    <scope>NUCLEOTIDE SEQUENCE</scope>
    <source>
        <tissue evidence="1">Muscle</tissue>
    </source>
</reference>
<sequence>MVGQIPDSTLVDGLHEMDSDISVNERNFDSLSSNSNDLLDDISMEDDNEEEEEELDNMEDGVNPSKPLISDCNSPPKSFSVVSSIAALENQMRMIDSTVNLNHSFGIKSLTNGFNDSSQLNVKCSLSEKRVDNHSPNVSESSCSPRVSASPIQSNSEGMTIKSPAVNNRPESQEPLAASVKREQSESPTSASAAAMAQDLRGIQASKLCVKEETPYSMSFQLSRERGQNLPGLVTSTSSGMIKTEVNGHNQPNSNTSEGQHPPFSIHIPPVYASVGSPGMTSLLGPAPPRRTPKQHNCNACGKNFSSASALQIHERTHTGEKPFVCSICGRAFTTKGNLKVHMGTHMWNNAPARRGRRLSVENPMALLGGEAVKFGEMFQKDLAARAMNVDPGFWNRYATGYRQQPGHEEQRDLSDSEQRHLSASPTDCRHGQTEHRRKSNNQSNQDRHGPGK</sequence>
<name>A0ACD3RG63_LARCR</name>
<dbReference type="EMBL" id="CM011679">
    <property type="protein sequence ID" value="TMS17956.1"/>
    <property type="molecule type" value="Genomic_DNA"/>
</dbReference>
<accession>A0ACD3RG63</accession>
<comment type="caution">
    <text evidence="1">The sequence shown here is derived from an EMBL/GenBank/DDBJ whole genome shotgun (WGS) entry which is preliminary data.</text>
</comment>